<keyword evidence="3" id="KW-1185">Reference proteome</keyword>
<proteinExistence type="predicted"/>
<feature type="compositionally biased region" description="Basic residues" evidence="1">
    <location>
        <begin position="218"/>
        <end position="233"/>
    </location>
</feature>
<dbReference type="Proteomes" id="UP000027135">
    <property type="component" value="Unassembled WGS sequence"/>
</dbReference>
<evidence type="ECO:0000256" key="1">
    <source>
        <dbReference type="SAM" id="MobiDB-lite"/>
    </source>
</evidence>
<dbReference type="EMBL" id="KK852530">
    <property type="protein sequence ID" value="KDR21897.1"/>
    <property type="molecule type" value="Genomic_DNA"/>
</dbReference>
<evidence type="ECO:0000313" key="2">
    <source>
        <dbReference type="EMBL" id="KDR21897.1"/>
    </source>
</evidence>
<protein>
    <submittedName>
        <fullName evidence="2">Uncharacterized protein</fullName>
    </submittedName>
</protein>
<dbReference type="AlphaFoldDB" id="A0A067RDP6"/>
<reference evidence="2 3" key="1">
    <citation type="journal article" date="2014" name="Nat. Commun.">
        <title>Molecular traces of alternative social organization in a termite genome.</title>
        <authorList>
            <person name="Terrapon N."/>
            <person name="Li C."/>
            <person name="Robertson H.M."/>
            <person name="Ji L."/>
            <person name="Meng X."/>
            <person name="Booth W."/>
            <person name="Chen Z."/>
            <person name="Childers C.P."/>
            <person name="Glastad K.M."/>
            <person name="Gokhale K."/>
            <person name="Gowin J."/>
            <person name="Gronenberg W."/>
            <person name="Hermansen R.A."/>
            <person name="Hu H."/>
            <person name="Hunt B.G."/>
            <person name="Huylmans A.K."/>
            <person name="Khalil S.M."/>
            <person name="Mitchell R.D."/>
            <person name="Munoz-Torres M.C."/>
            <person name="Mustard J.A."/>
            <person name="Pan H."/>
            <person name="Reese J.T."/>
            <person name="Scharf M.E."/>
            <person name="Sun F."/>
            <person name="Vogel H."/>
            <person name="Xiao J."/>
            <person name="Yang W."/>
            <person name="Yang Z."/>
            <person name="Yang Z."/>
            <person name="Zhou J."/>
            <person name="Zhu J."/>
            <person name="Brent C.S."/>
            <person name="Elsik C.G."/>
            <person name="Goodisman M.A."/>
            <person name="Liberles D.A."/>
            <person name="Roe R.M."/>
            <person name="Vargo E.L."/>
            <person name="Vilcinskas A."/>
            <person name="Wang J."/>
            <person name="Bornberg-Bauer E."/>
            <person name="Korb J."/>
            <person name="Zhang G."/>
            <person name="Liebig J."/>
        </authorList>
    </citation>
    <scope>NUCLEOTIDE SEQUENCE [LARGE SCALE GENOMIC DNA]</scope>
    <source>
        <tissue evidence="2">Whole organism</tissue>
    </source>
</reference>
<organism evidence="2 3">
    <name type="scientific">Zootermopsis nevadensis</name>
    <name type="common">Dampwood termite</name>
    <dbReference type="NCBI Taxonomy" id="136037"/>
    <lineage>
        <taxon>Eukaryota</taxon>
        <taxon>Metazoa</taxon>
        <taxon>Ecdysozoa</taxon>
        <taxon>Arthropoda</taxon>
        <taxon>Hexapoda</taxon>
        <taxon>Insecta</taxon>
        <taxon>Pterygota</taxon>
        <taxon>Neoptera</taxon>
        <taxon>Polyneoptera</taxon>
        <taxon>Dictyoptera</taxon>
        <taxon>Blattodea</taxon>
        <taxon>Blattoidea</taxon>
        <taxon>Termitoidae</taxon>
        <taxon>Termopsidae</taxon>
        <taxon>Zootermopsis</taxon>
    </lineage>
</organism>
<sequence length="294" mass="32469">MMLSSFACQVTTHYLQPLDRVVFKPFKTCFKDACGKFVTARQGMGRITREDFGELLNSAWSRAANVQLATYDFRATGIYPLNIDAIPEHASLLSCDVDAQQRNTKQFHTPSTTPAVTTPFSPSVPTTTSAQIPVSPESTPTTSTVPSMVNLYPSDILPNCQPSTSTQAKVTPTKVFQQISSFPHSFQPSKAKGKQSATNVTDPEYINAQKEKKEVQERKRKKNVAALKKKKTAKDKTKQGLTVRSRQSKLTRKKESTGRRRLKYDSPTPSTTSGEDSDGMELLSDHVTTNAQSV</sequence>
<name>A0A067RDP6_ZOONE</name>
<feature type="region of interest" description="Disordered" evidence="1">
    <location>
        <begin position="106"/>
        <end position="146"/>
    </location>
</feature>
<accession>A0A067RDP6</accession>
<evidence type="ECO:0000313" key="3">
    <source>
        <dbReference type="Proteomes" id="UP000027135"/>
    </source>
</evidence>
<gene>
    <name evidence="2" type="ORF">L798_00443</name>
</gene>
<dbReference type="InParanoid" id="A0A067RDP6"/>
<feature type="region of interest" description="Disordered" evidence="1">
    <location>
        <begin position="183"/>
        <end position="294"/>
    </location>
</feature>
<dbReference type="OMA" id="CYNAEAN"/>
<dbReference type="eggNOG" id="KOG3105">
    <property type="taxonomic scope" value="Eukaryota"/>
</dbReference>
<feature type="compositionally biased region" description="Low complexity" evidence="1">
    <location>
        <begin position="109"/>
        <end position="146"/>
    </location>
</feature>